<proteinExistence type="predicted"/>
<dbReference type="RefSeq" id="WP_290265677.1">
    <property type="nucleotide sequence ID" value="NZ_JAUFQQ010000005.1"/>
</dbReference>
<accession>A0ABV5FHB6</accession>
<sequence length="66" mass="7643">MTNNRQKKGYNSYNPVIIKKLVEKYGFSVQFIGQSLRGERTSESSLKICEDYKLIEGEVNKIIDKL</sequence>
<evidence type="ECO:0008006" key="3">
    <source>
        <dbReference type="Google" id="ProtNLM"/>
    </source>
</evidence>
<protein>
    <recommendedName>
        <fullName evidence="3">Transcriptional regulator</fullName>
    </recommendedName>
</protein>
<gene>
    <name evidence="1" type="ORF">ACFFUQ_02775</name>
</gene>
<dbReference type="EMBL" id="JBHMEX010000012">
    <property type="protein sequence ID" value="MFB9062928.1"/>
    <property type="molecule type" value="Genomic_DNA"/>
</dbReference>
<organism evidence="1 2">
    <name type="scientific">Flavobacterium branchiarum</name>
    <dbReference type="NCBI Taxonomy" id="1114870"/>
    <lineage>
        <taxon>Bacteria</taxon>
        <taxon>Pseudomonadati</taxon>
        <taxon>Bacteroidota</taxon>
        <taxon>Flavobacteriia</taxon>
        <taxon>Flavobacteriales</taxon>
        <taxon>Flavobacteriaceae</taxon>
        <taxon>Flavobacterium</taxon>
    </lineage>
</organism>
<dbReference type="Proteomes" id="UP001589589">
    <property type="component" value="Unassembled WGS sequence"/>
</dbReference>
<evidence type="ECO:0000313" key="1">
    <source>
        <dbReference type="EMBL" id="MFB9062928.1"/>
    </source>
</evidence>
<comment type="caution">
    <text evidence="1">The sequence shown here is derived from an EMBL/GenBank/DDBJ whole genome shotgun (WGS) entry which is preliminary data.</text>
</comment>
<name>A0ABV5FHB6_9FLAO</name>
<keyword evidence="2" id="KW-1185">Reference proteome</keyword>
<reference evidence="1 2" key="1">
    <citation type="submission" date="2024-09" db="EMBL/GenBank/DDBJ databases">
        <authorList>
            <person name="Sun Q."/>
            <person name="Mori K."/>
        </authorList>
    </citation>
    <scope>NUCLEOTIDE SEQUENCE [LARGE SCALE GENOMIC DNA]</scope>
    <source>
        <strain evidence="1 2">CECT 7908</strain>
    </source>
</reference>
<evidence type="ECO:0000313" key="2">
    <source>
        <dbReference type="Proteomes" id="UP001589589"/>
    </source>
</evidence>